<keyword evidence="3 11" id="KW-1134">Transmembrane beta strand</keyword>
<dbReference type="RefSeq" id="WP_068900440.1">
    <property type="nucleotide sequence ID" value="NZ_JBHUIF010000004.1"/>
</dbReference>
<sequence>MQVLKTVKLSPLVAIMSLMFSHGVRAQDIDKNEENEAALLDVIMVTADRREESAFDVPTSIQVFDAVTIETRGYENTQELINAVPNANITNQRAGLGESNFSIRGVGTTAMNVDQSIGFYVDETPVASVAEFGSEYFDISQVEVLKGPQGTLYGRNALGGVLHIKTNNPEAENSARGIFSYGSDNQRRISLTGNAMLGSEDLLGRINIVHGARDGRIKNIAVGADDVDESEIKAARGKLLYRASDDLSFLISADISESEQTTGTGVYDKEGTESVNTPRPANLDIKSHGLSVRAEYLLDTLDVISLTSVRKHKLKGQGGRPELQNYVPAITKTIVFNNDFTGELDQDTFTQEIRVESDADDSFFWTAGLFFQHNNAERISDVINVSKNLFERSFADINDHSVAIFGDATYEPAPEWAFTAGIRASHDKKEIDYRHVGSFAPLFGFNFAPNQALKLEEKFNDVSPRAVVEYKGFEGVNLYAKATRGFKAGGFNTEFLGPVNDPYQKESIWSYESGFKTRFLDNRVELDGAIFYMDWSDQQVLVFENGISKVTNADSSSSKGAEFQLRAKPMEGLLLSASAGYVDARFDSLAIDGNTQPNTPKWSGTVGASYETELFSHTNGYIATDVSYKSSFYWDVDNTLEEPEHTFINLSTGLKYHDVDISLFASNLGNEKYRVFGIKGSPGFFEPQGQPGHGREVGIKVSTTF</sequence>
<dbReference type="Proteomes" id="UP000094936">
    <property type="component" value="Unassembled WGS sequence"/>
</dbReference>
<feature type="chain" id="PRO_5008673237" description="TonB-dependent receptor" evidence="14">
    <location>
        <begin position="27"/>
        <end position="705"/>
    </location>
</feature>
<dbReference type="InterPro" id="IPR012910">
    <property type="entry name" value="Plug_dom"/>
</dbReference>
<keyword evidence="7" id="KW-0406">Ion transport</keyword>
<dbReference type="PANTHER" id="PTHR32552">
    <property type="entry name" value="FERRICHROME IRON RECEPTOR-RELATED"/>
    <property type="match status" value="1"/>
</dbReference>
<dbReference type="STRING" id="1080227.A8L45_06530"/>
<dbReference type="Pfam" id="PF00593">
    <property type="entry name" value="TonB_dep_Rec_b-barrel"/>
    <property type="match status" value="1"/>
</dbReference>
<dbReference type="GO" id="GO:0006826">
    <property type="term" value="P:iron ion transport"/>
    <property type="evidence" value="ECO:0007669"/>
    <property type="project" value="UniProtKB-KW"/>
</dbReference>
<evidence type="ECO:0000256" key="3">
    <source>
        <dbReference type="ARBA" id="ARBA00022452"/>
    </source>
</evidence>
<keyword evidence="18" id="KW-1185">Reference proteome</keyword>
<evidence type="ECO:0000259" key="16">
    <source>
        <dbReference type="Pfam" id="PF07715"/>
    </source>
</evidence>
<dbReference type="PROSITE" id="PS52016">
    <property type="entry name" value="TONB_DEPENDENT_REC_3"/>
    <property type="match status" value="1"/>
</dbReference>
<feature type="domain" description="TonB-dependent receptor plug" evidence="16">
    <location>
        <begin position="55"/>
        <end position="161"/>
    </location>
</feature>
<dbReference type="InterPro" id="IPR036942">
    <property type="entry name" value="Beta-barrel_TonB_sf"/>
</dbReference>
<name>A0A1C3EMC9_9GAMM</name>
<evidence type="ECO:0000256" key="12">
    <source>
        <dbReference type="RuleBase" id="RU003357"/>
    </source>
</evidence>
<dbReference type="SUPFAM" id="SSF56935">
    <property type="entry name" value="Porins"/>
    <property type="match status" value="1"/>
</dbReference>
<feature type="region of interest" description="Disordered" evidence="13">
    <location>
        <begin position="261"/>
        <end position="280"/>
    </location>
</feature>
<keyword evidence="14" id="KW-0732">Signal</keyword>
<keyword evidence="9 11" id="KW-0472">Membrane</keyword>
<keyword evidence="8 12" id="KW-0798">TonB box</keyword>
<comment type="caution">
    <text evidence="17">The sequence shown here is derived from an EMBL/GenBank/DDBJ whole genome shotgun (WGS) entry which is preliminary data.</text>
</comment>
<dbReference type="EMBL" id="LYBM01000008">
    <property type="protein sequence ID" value="ODA34375.1"/>
    <property type="molecule type" value="Genomic_DNA"/>
</dbReference>
<gene>
    <name evidence="17" type="ORF">A8L45_06530</name>
</gene>
<evidence type="ECO:0000256" key="8">
    <source>
        <dbReference type="ARBA" id="ARBA00023077"/>
    </source>
</evidence>
<feature type="domain" description="TonB-dependent receptor-like beta-barrel" evidence="15">
    <location>
        <begin position="281"/>
        <end position="668"/>
    </location>
</feature>
<evidence type="ECO:0000256" key="6">
    <source>
        <dbReference type="ARBA" id="ARBA00023004"/>
    </source>
</evidence>
<keyword evidence="5 11" id="KW-0812">Transmembrane</keyword>
<proteinExistence type="inferred from homology"/>
<evidence type="ECO:0000256" key="13">
    <source>
        <dbReference type="SAM" id="MobiDB-lite"/>
    </source>
</evidence>
<dbReference type="OrthoDB" id="127311at2"/>
<dbReference type="PANTHER" id="PTHR32552:SF81">
    <property type="entry name" value="TONB-DEPENDENT OUTER MEMBRANE RECEPTOR"/>
    <property type="match status" value="1"/>
</dbReference>
<evidence type="ECO:0000259" key="15">
    <source>
        <dbReference type="Pfam" id="PF00593"/>
    </source>
</evidence>
<dbReference type="Gene3D" id="2.40.170.20">
    <property type="entry name" value="TonB-dependent receptor, beta-barrel domain"/>
    <property type="match status" value="1"/>
</dbReference>
<protein>
    <recommendedName>
        <fullName evidence="19">TonB-dependent receptor</fullName>
    </recommendedName>
</protein>
<evidence type="ECO:0000256" key="7">
    <source>
        <dbReference type="ARBA" id="ARBA00023065"/>
    </source>
</evidence>
<dbReference type="InterPro" id="IPR039426">
    <property type="entry name" value="TonB-dep_rcpt-like"/>
</dbReference>
<dbReference type="AlphaFoldDB" id="A0A1C3EMC9"/>
<evidence type="ECO:0000256" key="11">
    <source>
        <dbReference type="PROSITE-ProRule" id="PRU01360"/>
    </source>
</evidence>
<keyword evidence="10 11" id="KW-0998">Cell outer membrane</keyword>
<feature type="signal peptide" evidence="14">
    <location>
        <begin position="1"/>
        <end position="26"/>
    </location>
</feature>
<evidence type="ECO:0000313" key="17">
    <source>
        <dbReference type="EMBL" id="ODA34375.1"/>
    </source>
</evidence>
<evidence type="ECO:0000256" key="9">
    <source>
        <dbReference type="ARBA" id="ARBA00023136"/>
    </source>
</evidence>
<dbReference type="InterPro" id="IPR000531">
    <property type="entry name" value="Beta-barrel_TonB"/>
</dbReference>
<keyword evidence="6" id="KW-0408">Iron</keyword>
<evidence type="ECO:0000256" key="5">
    <source>
        <dbReference type="ARBA" id="ARBA00022692"/>
    </source>
</evidence>
<evidence type="ECO:0008006" key="19">
    <source>
        <dbReference type="Google" id="ProtNLM"/>
    </source>
</evidence>
<keyword evidence="2 11" id="KW-0813">Transport</keyword>
<evidence type="ECO:0000256" key="2">
    <source>
        <dbReference type="ARBA" id="ARBA00022448"/>
    </source>
</evidence>
<evidence type="ECO:0000256" key="14">
    <source>
        <dbReference type="SAM" id="SignalP"/>
    </source>
</evidence>
<reference evidence="17 18" key="1">
    <citation type="submission" date="2016-05" db="EMBL/GenBank/DDBJ databases">
        <title>Genomic Taxonomy of the Vibrionaceae.</title>
        <authorList>
            <person name="Gomez-Gil B."/>
            <person name="Enciso-Ibarra J."/>
        </authorList>
    </citation>
    <scope>NUCLEOTIDE SEQUENCE [LARGE SCALE GENOMIC DNA]</scope>
    <source>
        <strain evidence="17 18">CAIM 1920</strain>
    </source>
</reference>
<accession>A0A1C3EMC9</accession>
<comment type="similarity">
    <text evidence="11 12">Belongs to the TonB-dependent receptor family.</text>
</comment>
<evidence type="ECO:0000256" key="1">
    <source>
        <dbReference type="ARBA" id="ARBA00004571"/>
    </source>
</evidence>
<comment type="subcellular location">
    <subcellularLocation>
        <location evidence="1 11">Cell outer membrane</location>
        <topology evidence="1 11">Multi-pass membrane protein</topology>
    </subcellularLocation>
</comment>
<evidence type="ECO:0000256" key="4">
    <source>
        <dbReference type="ARBA" id="ARBA00022496"/>
    </source>
</evidence>
<evidence type="ECO:0000256" key="10">
    <source>
        <dbReference type="ARBA" id="ARBA00023237"/>
    </source>
</evidence>
<organism evidence="17 18">
    <name type="scientific">Veronia pacifica</name>
    <dbReference type="NCBI Taxonomy" id="1080227"/>
    <lineage>
        <taxon>Bacteria</taxon>
        <taxon>Pseudomonadati</taxon>
        <taxon>Pseudomonadota</taxon>
        <taxon>Gammaproteobacteria</taxon>
        <taxon>Vibrionales</taxon>
        <taxon>Vibrionaceae</taxon>
        <taxon>Veronia</taxon>
    </lineage>
</organism>
<dbReference type="Pfam" id="PF07715">
    <property type="entry name" value="Plug"/>
    <property type="match status" value="1"/>
</dbReference>
<dbReference type="GO" id="GO:0009279">
    <property type="term" value="C:cell outer membrane"/>
    <property type="evidence" value="ECO:0007669"/>
    <property type="project" value="UniProtKB-SubCell"/>
</dbReference>
<evidence type="ECO:0000313" key="18">
    <source>
        <dbReference type="Proteomes" id="UP000094936"/>
    </source>
</evidence>
<keyword evidence="4" id="KW-0410">Iron transport</keyword>